<proteinExistence type="predicted"/>
<dbReference type="AlphaFoldDB" id="A0A9Q0S542"/>
<dbReference type="EMBL" id="WJQU01000002">
    <property type="protein sequence ID" value="KAJ6643635.1"/>
    <property type="molecule type" value="Genomic_DNA"/>
</dbReference>
<comment type="caution">
    <text evidence="1">The sequence shown here is derived from an EMBL/GenBank/DDBJ whole genome shotgun (WGS) entry which is preliminary data.</text>
</comment>
<evidence type="ECO:0000313" key="1">
    <source>
        <dbReference type="EMBL" id="KAJ6643635.1"/>
    </source>
</evidence>
<sequence>MGNFSVSMNEFAYNCVNDTIPMPTASVAGSAFFSVDKGDIVTNQNFWDMRYVLLLMNTQVSEQR</sequence>
<keyword evidence="2" id="KW-1185">Reference proteome</keyword>
<reference evidence="1" key="1">
    <citation type="submission" date="2022-07" db="EMBL/GenBank/DDBJ databases">
        <authorList>
            <person name="Trinca V."/>
            <person name="Uliana J.V.C."/>
            <person name="Torres T.T."/>
            <person name="Ward R.J."/>
            <person name="Monesi N."/>
        </authorList>
    </citation>
    <scope>NUCLEOTIDE SEQUENCE</scope>
    <source>
        <strain evidence="1">HSMRA1968</strain>
        <tissue evidence="1">Whole embryos</tissue>
    </source>
</reference>
<dbReference type="Proteomes" id="UP001151699">
    <property type="component" value="Chromosome B"/>
</dbReference>
<organism evidence="1 2">
    <name type="scientific">Pseudolycoriella hygida</name>
    <dbReference type="NCBI Taxonomy" id="35572"/>
    <lineage>
        <taxon>Eukaryota</taxon>
        <taxon>Metazoa</taxon>
        <taxon>Ecdysozoa</taxon>
        <taxon>Arthropoda</taxon>
        <taxon>Hexapoda</taxon>
        <taxon>Insecta</taxon>
        <taxon>Pterygota</taxon>
        <taxon>Neoptera</taxon>
        <taxon>Endopterygota</taxon>
        <taxon>Diptera</taxon>
        <taxon>Nematocera</taxon>
        <taxon>Sciaroidea</taxon>
        <taxon>Sciaridae</taxon>
        <taxon>Pseudolycoriella</taxon>
    </lineage>
</organism>
<evidence type="ECO:0000313" key="2">
    <source>
        <dbReference type="Proteomes" id="UP001151699"/>
    </source>
</evidence>
<name>A0A9Q0S542_9DIPT</name>
<accession>A0A9Q0S542</accession>
<protein>
    <submittedName>
        <fullName evidence="1">Uncharacterized protein</fullName>
    </submittedName>
</protein>
<gene>
    <name evidence="1" type="ORF">Bhyg_08598</name>
</gene>